<sequence>MTGAAQKLGVSAPTLSEWRKGRLAGACRPKSAKKGAVLVPVRAGERLAGVEVTGV</sequence>
<name>A0A1I0EV44_9BACT</name>
<gene>
    <name evidence="1" type="ORF">SAMN05443639_103149</name>
</gene>
<protein>
    <submittedName>
        <fullName evidence="1">Uncharacterized protein</fullName>
    </submittedName>
</protein>
<evidence type="ECO:0000313" key="2">
    <source>
        <dbReference type="Proteomes" id="UP000199181"/>
    </source>
</evidence>
<accession>A0A1I0EV44</accession>
<reference evidence="2" key="1">
    <citation type="submission" date="2016-10" db="EMBL/GenBank/DDBJ databases">
        <authorList>
            <person name="Varghese N."/>
            <person name="Submissions S."/>
        </authorList>
    </citation>
    <scope>NUCLEOTIDE SEQUENCE [LARGE SCALE GENOMIC DNA]</scope>
    <source>
        <strain evidence="2">DSM 16858</strain>
    </source>
</reference>
<dbReference type="Proteomes" id="UP000199181">
    <property type="component" value="Unassembled WGS sequence"/>
</dbReference>
<dbReference type="AlphaFoldDB" id="A0A1I0EV44"/>
<evidence type="ECO:0000313" key="1">
    <source>
        <dbReference type="EMBL" id="SET49477.1"/>
    </source>
</evidence>
<organism evidence="1 2">
    <name type="scientific">Stigmatella erecta</name>
    <dbReference type="NCBI Taxonomy" id="83460"/>
    <lineage>
        <taxon>Bacteria</taxon>
        <taxon>Pseudomonadati</taxon>
        <taxon>Myxococcota</taxon>
        <taxon>Myxococcia</taxon>
        <taxon>Myxococcales</taxon>
        <taxon>Cystobacterineae</taxon>
        <taxon>Archangiaceae</taxon>
        <taxon>Stigmatella</taxon>
    </lineage>
</organism>
<proteinExistence type="predicted"/>
<dbReference type="EMBL" id="FOIJ01000003">
    <property type="protein sequence ID" value="SET49477.1"/>
    <property type="molecule type" value="Genomic_DNA"/>
</dbReference>
<keyword evidence="2" id="KW-1185">Reference proteome</keyword>